<evidence type="ECO:0000259" key="6">
    <source>
        <dbReference type="Pfam" id="PF05592"/>
    </source>
</evidence>
<dbReference type="InterPro" id="IPR013783">
    <property type="entry name" value="Ig-like_fold"/>
</dbReference>
<protein>
    <recommendedName>
        <fullName evidence="2">alpha-L-rhamnosidase</fullName>
        <ecNumber evidence="2">3.2.1.40</ecNumber>
    </recommendedName>
</protein>
<dbReference type="KEGG" id="sge:DWG14_00008"/>
<dbReference type="GO" id="GO:0005975">
    <property type="term" value="P:carbohydrate metabolic process"/>
    <property type="evidence" value="ECO:0007669"/>
    <property type="project" value="InterPro"/>
</dbReference>
<dbReference type="GO" id="GO:0030596">
    <property type="term" value="F:alpha-L-rhamnosidase activity"/>
    <property type="evidence" value="ECO:0007669"/>
    <property type="project" value="UniProtKB-EC"/>
</dbReference>
<dbReference type="Proteomes" id="UP000265765">
    <property type="component" value="Chromosome"/>
</dbReference>
<proteinExistence type="predicted"/>
<organism evidence="10 11">
    <name type="scientific">Streptomyces griseorubiginosus</name>
    <dbReference type="NCBI Taxonomy" id="67304"/>
    <lineage>
        <taxon>Bacteria</taxon>
        <taxon>Bacillati</taxon>
        <taxon>Actinomycetota</taxon>
        <taxon>Actinomycetes</taxon>
        <taxon>Kitasatosporales</taxon>
        <taxon>Streptomycetaceae</taxon>
        <taxon>Streptomyces</taxon>
    </lineage>
</organism>
<dbReference type="Gene3D" id="1.50.10.10">
    <property type="match status" value="1"/>
</dbReference>
<accession>A0AAI8KU96</accession>
<dbReference type="EMBL" id="CP032427">
    <property type="protein sequence ID" value="AYC35801.1"/>
    <property type="molecule type" value="Genomic_DNA"/>
</dbReference>
<dbReference type="InterPro" id="IPR035396">
    <property type="entry name" value="Bac_rhamnosid6H"/>
</dbReference>
<evidence type="ECO:0000256" key="5">
    <source>
        <dbReference type="SAM" id="SignalP"/>
    </source>
</evidence>
<dbReference type="Pfam" id="PF17389">
    <property type="entry name" value="Bac_rhamnosid6H"/>
    <property type="match status" value="1"/>
</dbReference>
<evidence type="ECO:0000259" key="7">
    <source>
        <dbReference type="Pfam" id="PF08531"/>
    </source>
</evidence>
<dbReference type="Pfam" id="PF08531">
    <property type="entry name" value="Bac_rhamnosid_N"/>
    <property type="match status" value="1"/>
</dbReference>
<evidence type="ECO:0000256" key="1">
    <source>
        <dbReference type="ARBA" id="ARBA00001445"/>
    </source>
</evidence>
<dbReference type="Gene3D" id="2.60.40.10">
    <property type="entry name" value="Immunoglobulins"/>
    <property type="match status" value="1"/>
</dbReference>
<name>A0AAI8KU96_9ACTN</name>
<feature type="chain" id="PRO_5042468276" description="alpha-L-rhamnosidase" evidence="5">
    <location>
        <begin position="25"/>
        <end position="1351"/>
    </location>
</feature>
<feature type="compositionally biased region" description="Low complexity" evidence="4">
    <location>
        <begin position="1205"/>
        <end position="1214"/>
    </location>
</feature>
<evidence type="ECO:0000259" key="9">
    <source>
        <dbReference type="Pfam" id="PF17390"/>
    </source>
</evidence>
<dbReference type="Pfam" id="PF17390">
    <property type="entry name" value="Bac_rhamnosid_C"/>
    <property type="match status" value="1"/>
</dbReference>
<reference evidence="10 11" key="1">
    <citation type="submission" date="2018-09" db="EMBL/GenBank/DDBJ databases">
        <title>Production of Trimethoprim by Streptomyces sp. 3E-1.</title>
        <authorList>
            <person name="Kang H.J."/>
            <person name="Kim S.B."/>
        </authorList>
    </citation>
    <scope>NUCLEOTIDE SEQUENCE [LARGE SCALE GENOMIC DNA]</scope>
    <source>
        <strain evidence="10 11">3E-1</strain>
    </source>
</reference>
<evidence type="ECO:0000256" key="2">
    <source>
        <dbReference type="ARBA" id="ARBA00012652"/>
    </source>
</evidence>
<dbReference type="Pfam" id="PF05592">
    <property type="entry name" value="Bac_rhamnosid"/>
    <property type="match status" value="1"/>
</dbReference>
<dbReference type="Gene3D" id="2.60.420.10">
    <property type="entry name" value="Maltose phosphorylase, domain 3"/>
    <property type="match status" value="1"/>
</dbReference>
<comment type="catalytic activity">
    <reaction evidence="1">
        <text>Hydrolysis of terminal non-reducing alpha-L-rhamnose residues in alpha-L-rhamnosides.</text>
        <dbReference type="EC" id="3.2.1.40"/>
    </reaction>
</comment>
<dbReference type="EC" id="3.2.1.40" evidence="2"/>
<dbReference type="Pfam" id="PF25788">
    <property type="entry name" value="Ig_Rha78A_N"/>
    <property type="match status" value="1"/>
</dbReference>
<dbReference type="InterPro" id="IPR035398">
    <property type="entry name" value="Bac_rhamnosid_C"/>
</dbReference>
<dbReference type="InterPro" id="IPR012341">
    <property type="entry name" value="6hp_glycosidase-like_sf"/>
</dbReference>
<dbReference type="PANTHER" id="PTHR33307">
    <property type="entry name" value="ALPHA-RHAMNOSIDASE (EUROFUNG)"/>
    <property type="match status" value="1"/>
</dbReference>
<dbReference type="InterPro" id="IPR016007">
    <property type="entry name" value="Alpha_rhamnosid"/>
</dbReference>
<dbReference type="PANTHER" id="PTHR33307:SF6">
    <property type="entry name" value="ALPHA-RHAMNOSIDASE (EUROFUNG)-RELATED"/>
    <property type="match status" value="1"/>
</dbReference>
<keyword evidence="5" id="KW-0732">Signal</keyword>
<feature type="domain" description="Alpha-L-rhamnosidase C-terminal" evidence="9">
    <location>
        <begin position="1095"/>
        <end position="1183"/>
    </location>
</feature>
<dbReference type="Gene3D" id="2.60.120.260">
    <property type="entry name" value="Galactose-binding domain-like"/>
    <property type="match status" value="2"/>
</dbReference>
<dbReference type="InterPro" id="IPR008902">
    <property type="entry name" value="Rhamnosid_concanavalin"/>
</dbReference>
<feature type="domain" description="Bacterial alpha-L-rhamnosidase N-terminal" evidence="7">
    <location>
        <begin position="389"/>
        <end position="558"/>
    </location>
</feature>
<evidence type="ECO:0000256" key="4">
    <source>
        <dbReference type="SAM" id="MobiDB-lite"/>
    </source>
</evidence>
<evidence type="ECO:0000313" key="10">
    <source>
        <dbReference type="EMBL" id="AYC35801.1"/>
    </source>
</evidence>
<dbReference type="InterPro" id="IPR008928">
    <property type="entry name" value="6-hairpin_glycosidase_sf"/>
</dbReference>
<gene>
    <name evidence="10" type="ORF">DWG14_00008</name>
</gene>
<dbReference type="InterPro" id="IPR013737">
    <property type="entry name" value="Bac_rhamnosid_N"/>
</dbReference>
<sequence>MLGIITSAAAGASLPLATAPNAVAAGAKAAVGHASAPVELQVNSRVAPLGTQTAPAFSWVAPVGRQTAYEIQVGSSPGRADVWRSGRVAGSNSTEAAYGGGALRSEQGYFWRVRTWDETGAPGPWSEPAVWETGLLKGEKDWSGARWIGGRETQDHDWEDLTATVVFRGGPDAAAGLSLLLRAEPVGKTWGEGLNWTVRQSGDDMRLVMTTSHYAGNTWVDDGTSEPDWGVDHYDPQSETNPTTSGTRSVPVGTVTLPASTGLTKDTWATRDHTVMVAVSGLTATTTVNGVEVDSRILTGDQIRRHGSFGFAGGTSATVRSVHVTGTGARDFSADLTTGANPFENGIATLAGLTFPPKNPFIPSKNSVLPIANPAPVLRRAFTLPRGRRIAKARLHLSAAGNVTFTVNGEPITVDGKQANHGRTNVPRLLTDQSTYDRTVLYDTFDVTELLEAGGPNVLAAELGRGWYGVTTPQEWYWQLAPYAGQPRLRAKLVVTYTDGSTTTLITDKDWLSADGPTTFDSVYSGEKYDARRADDLGEWRSVDYRAGRDWRPATVLIPPGSCSGPSPKYHGRLPATTIPDGFKPAILRAHEAEPVLVSQTLRPVSITETAPGSKTWVLDYGQILTGLVRLQLTGLRPDKEGLTLRVRGGNRIVAGDGTAASPLSVEEENFQHDANLQTHYYTLGRRSTQTWEQQFSHFGFRYLEVMNLEAVLGRAPDLAQDADLLTVGVARTGFARTGTFTTDNALLNRLQRNLEWAEQNNLVQKPTDTPSREKNGWSGDAMASSESQSLTWDVNAVLTNYLRHFPDTQISTGQLPMFVPVAKGGYGYDRTPGWNATWKAVPAWDSAYFVIPRELYTYYGNSSLFAELYDHQDTLLTYYETLFTAENDYKFEASLGAYSGAEPPGSNAVISLAFYIHFCDYMEKVGHRIGRTERAAHYAQLARTLRKAFIANYWDASKGYFTQGSISSENAMAIAFDLVPGSDLGPGDPRHLAGTKTLEENKKALAKLLADRIVAADQHIQNDMYGSRYEFNILSEYGYTDIALKAVTQTGVPGYVHQIAKGATSLWEQWTDRLSVNHHYRSNVATWFYQSLAGIRPTSTAYETLRIRPYVPSAAVNSQVPTSVDDTDLSPATLDHVSASIDTVRGVVSSEWRRGSDGRIDLAVTVPYNTEAEIWVPTQGKPVSAPRGPPSSVTTPRAARRTRSTGPGRARTASTRDLAGSLLRQSPEGNPAARVFTPLCRSAGDGRPGCPADCDGRPGTPQFMGEALHSTGAGVDRLLGTPHRRTHRNALRRIRTISSPTTCAGNHGAARGPVLGVLRSGLCAATWFRRPVATGPLDGRGAQAAGVGRR</sequence>
<keyword evidence="3" id="KW-0378">Hydrolase</keyword>
<evidence type="ECO:0000313" key="11">
    <source>
        <dbReference type="Proteomes" id="UP000265765"/>
    </source>
</evidence>
<feature type="region of interest" description="Disordered" evidence="4">
    <location>
        <begin position="1178"/>
        <end position="1218"/>
    </location>
</feature>
<feature type="domain" description="Alpha-L-rhamnosidase concanavalin-like" evidence="6">
    <location>
        <begin position="613"/>
        <end position="711"/>
    </location>
</feature>
<feature type="domain" description="Alpha-L-rhamnosidase six-hairpin glycosidase" evidence="8">
    <location>
        <begin position="737"/>
        <end position="1092"/>
    </location>
</feature>
<feature type="signal peptide" evidence="5">
    <location>
        <begin position="1"/>
        <end position="24"/>
    </location>
</feature>
<evidence type="ECO:0000256" key="3">
    <source>
        <dbReference type="ARBA" id="ARBA00022801"/>
    </source>
</evidence>
<dbReference type="SUPFAM" id="SSF48208">
    <property type="entry name" value="Six-hairpin glycosidases"/>
    <property type="match status" value="1"/>
</dbReference>
<evidence type="ECO:0000259" key="8">
    <source>
        <dbReference type="Pfam" id="PF17389"/>
    </source>
</evidence>